<accession>A0AAD9PJK4</accession>
<feature type="compositionally biased region" description="Basic and acidic residues" evidence="2">
    <location>
        <begin position="1"/>
        <end position="17"/>
    </location>
</feature>
<feature type="region of interest" description="Disordered" evidence="2">
    <location>
        <begin position="1"/>
        <end position="23"/>
    </location>
</feature>
<organism evidence="3 4">
    <name type="scientific">Babesia duncani</name>
    <dbReference type="NCBI Taxonomy" id="323732"/>
    <lineage>
        <taxon>Eukaryota</taxon>
        <taxon>Sar</taxon>
        <taxon>Alveolata</taxon>
        <taxon>Apicomplexa</taxon>
        <taxon>Aconoidasida</taxon>
        <taxon>Piroplasmida</taxon>
        <taxon>Babesiidae</taxon>
        <taxon>Babesia</taxon>
    </lineage>
</organism>
<feature type="coiled-coil region" evidence="1">
    <location>
        <begin position="652"/>
        <end position="700"/>
    </location>
</feature>
<gene>
    <name evidence="3" type="ORF">BdWA1_002638</name>
</gene>
<evidence type="ECO:0000313" key="4">
    <source>
        <dbReference type="Proteomes" id="UP001214638"/>
    </source>
</evidence>
<dbReference type="PANTHER" id="PTHR23159:SF31">
    <property type="entry name" value="CENTROSOME-ASSOCIATED PROTEIN CEP250 ISOFORM X1"/>
    <property type="match status" value="1"/>
</dbReference>
<dbReference type="AlphaFoldDB" id="A0AAD9PJK4"/>
<protein>
    <submittedName>
        <fullName evidence="3">Uncharacterized protein</fullName>
    </submittedName>
</protein>
<dbReference type="Proteomes" id="UP001214638">
    <property type="component" value="Unassembled WGS sequence"/>
</dbReference>
<comment type="caution">
    <text evidence="3">The sequence shown here is derived from an EMBL/GenBank/DDBJ whole genome shotgun (WGS) entry which is preliminary data.</text>
</comment>
<evidence type="ECO:0000256" key="1">
    <source>
        <dbReference type="SAM" id="Coils"/>
    </source>
</evidence>
<name>A0AAD9PJK4_9APIC</name>
<feature type="coiled-coil region" evidence="1">
    <location>
        <begin position="403"/>
        <end position="514"/>
    </location>
</feature>
<evidence type="ECO:0000256" key="2">
    <source>
        <dbReference type="SAM" id="MobiDB-lite"/>
    </source>
</evidence>
<feature type="region of interest" description="Disordered" evidence="2">
    <location>
        <begin position="736"/>
        <end position="777"/>
    </location>
</feature>
<proteinExistence type="predicted"/>
<evidence type="ECO:0000313" key="3">
    <source>
        <dbReference type="EMBL" id="KAK2196040.1"/>
    </source>
</evidence>
<dbReference type="EMBL" id="JALLKP010000003">
    <property type="protein sequence ID" value="KAK2196040.1"/>
    <property type="molecule type" value="Genomic_DNA"/>
</dbReference>
<reference evidence="3" key="1">
    <citation type="journal article" date="2023" name="Nat. Microbiol.">
        <title>Babesia duncani multi-omics identifies virulence factors and drug targets.</title>
        <authorList>
            <person name="Singh P."/>
            <person name="Lonardi S."/>
            <person name="Liang Q."/>
            <person name="Vydyam P."/>
            <person name="Khabirova E."/>
            <person name="Fang T."/>
            <person name="Gihaz S."/>
            <person name="Thekkiniath J."/>
            <person name="Munshi M."/>
            <person name="Abel S."/>
            <person name="Ciampossin L."/>
            <person name="Batugedara G."/>
            <person name="Gupta M."/>
            <person name="Lu X.M."/>
            <person name="Lenz T."/>
            <person name="Chakravarty S."/>
            <person name="Cornillot E."/>
            <person name="Hu Y."/>
            <person name="Ma W."/>
            <person name="Gonzalez L.M."/>
            <person name="Sanchez S."/>
            <person name="Estrada K."/>
            <person name="Sanchez-Flores A."/>
            <person name="Montero E."/>
            <person name="Harb O.S."/>
            <person name="Le Roch K.G."/>
            <person name="Mamoun C.B."/>
        </authorList>
    </citation>
    <scope>NUCLEOTIDE SEQUENCE</scope>
    <source>
        <strain evidence="3">WA1</strain>
    </source>
</reference>
<feature type="coiled-coil region" evidence="1">
    <location>
        <begin position="798"/>
        <end position="867"/>
    </location>
</feature>
<dbReference type="PANTHER" id="PTHR23159">
    <property type="entry name" value="CENTROSOMAL PROTEIN 2"/>
    <property type="match status" value="1"/>
</dbReference>
<dbReference type="KEGG" id="bdw:94336935"/>
<feature type="coiled-coil region" evidence="1">
    <location>
        <begin position="242"/>
        <end position="360"/>
    </location>
</feature>
<keyword evidence="4" id="KW-1185">Reference proteome</keyword>
<feature type="compositionally biased region" description="Polar residues" evidence="2">
    <location>
        <begin position="758"/>
        <end position="770"/>
    </location>
</feature>
<sequence length="1007" mass="113775">MDHSQSHVPPPKRDSKPLPRNLLNNGKILEKGQLEAQSNDGSSTKVSNKVLGTCYTNTIVKNGRLVNSINILTQVNEDLQKENQHLTSLLVSNNVAFSNKENEDDVDIEKLAMPYGQDTKSRINWYTNLKEKYRDATAEIRKLKDDIKGLGAIIDQKRLSELSLERNTELDATSKDLSTSSNTLAITSKDSPLSGHKMARKCLSDSETNDTVTINIKRDKISQTNRHDHLKYWNGIANKECDHCKKIQLKALEQKIKQQEKEKNDAIQSAIEANTRAANLARDLEECKKRQDEKKLQFTNAGLEKIKLEASCKKLKDKNQQLNDTYQKELKYTRTLKGNIESLNKEITSMTTRMEVLARDHEELTDKHSTLVTAHGRLNFQHGDLELEKGKLERKVTLLTTKRTVLNEEIESIKVEYANLTRANADLTQTNTDLTRANADLTQTNTDLKRANTDLAKTNTDLKRANTDLTKTNMGLSKKNAGLTRTNVGLAKRNESIQQQMETLAQENVLIKSQISTLSSELITPGSPRDPLPVEPDVEKDSDKVECFENQQAEYKSENQTSDIKHDLAPENHVSFIESENITDNECTEDSEETEVDFLKKQLDSTYKENLNYYNYSVTVYNELNAIIDKYNKLWTEFNDCKTNCMVQQYEIDSLNRNASSLQENIVHLMFEKAQGIATIRHWTEENVKLQDKITNLQGLLGVTPSETSSTTPKSSLPTCSVSSSSASDMVIFTNTQTLGQNENKTPRSRGKQDCSDTTHSQSRSHSNSVDNDEIPHCDEDSELVDLRNRTSWLNFEVSRLTNLLDAANSEIESLKSESNNEKLKVAHLKSENDILLKGSESNMDRLAILENEFLTLQKEKETLDSLVASLTNSEPIFQKDIEQRLFLESDLESIRCENAKMKIITDKFRQNVESLQESNSNLSTQVTTLVAENNVLVSRIEQMAAETALSDPLGLGYITRQVSTSTCAIYEYLTRATTTTSEPFIETEGTNADYSSSEFLRPLFPL</sequence>
<dbReference type="RefSeq" id="XP_067802882.1">
    <property type="nucleotide sequence ID" value="XM_067947660.1"/>
</dbReference>
<keyword evidence="1" id="KW-0175">Coiled coil</keyword>
<dbReference type="GeneID" id="94336935"/>